<feature type="transmembrane region" description="Helical" evidence="1">
    <location>
        <begin position="34"/>
        <end position="52"/>
    </location>
</feature>
<evidence type="ECO:0000313" key="2">
    <source>
        <dbReference type="EMBL" id="AHG88721.1"/>
    </source>
</evidence>
<dbReference type="HOGENOM" id="CLU_2329716_0_0_0"/>
<keyword evidence="1" id="KW-1133">Transmembrane helix</keyword>
<keyword evidence="3" id="KW-1185">Reference proteome</keyword>
<name>W0RD71_9BACT</name>
<dbReference type="Proteomes" id="UP000019151">
    <property type="component" value="Chromosome"/>
</dbReference>
<protein>
    <submittedName>
        <fullName evidence="2">Uncharacterized protein</fullName>
    </submittedName>
</protein>
<reference evidence="2 3" key="1">
    <citation type="journal article" date="2014" name="Genome Announc.">
        <title>Genome Sequence and Methylome of Soil Bacterium Gemmatirosa kalamazoonensis KBS708T, a Member of the Rarely Cultivated Gemmatimonadetes Phylum.</title>
        <authorList>
            <person name="Debruyn J.M."/>
            <person name="Radosevich M."/>
            <person name="Wommack K.E."/>
            <person name="Polson S.W."/>
            <person name="Hauser L.J."/>
            <person name="Fawaz M.N."/>
            <person name="Korlach J."/>
            <person name="Tsai Y.C."/>
        </authorList>
    </citation>
    <scope>NUCLEOTIDE SEQUENCE [LARGE SCALE GENOMIC DNA]</scope>
    <source>
        <strain evidence="2 3">KBS708</strain>
    </source>
</reference>
<dbReference type="InParanoid" id="W0RD71"/>
<organism evidence="2 3">
    <name type="scientific">Gemmatirosa kalamazoonensis</name>
    <dbReference type="NCBI Taxonomy" id="861299"/>
    <lineage>
        <taxon>Bacteria</taxon>
        <taxon>Pseudomonadati</taxon>
        <taxon>Gemmatimonadota</taxon>
        <taxon>Gemmatimonadia</taxon>
        <taxon>Gemmatimonadales</taxon>
        <taxon>Gemmatimonadaceae</taxon>
        <taxon>Gemmatirosa</taxon>
    </lineage>
</organism>
<evidence type="ECO:0000313" key="3">
    <source>
        <dbReference type="Proteomes" id="UP000019151"/>
    </source>
</evidence>
<feature type="transmembrane region" description="Helical" evidence="1">
    <location>
        <begin position="73"/>
        <end position="91"/>
    </location>
</feature>
<accession>W0RD71</accession>
<proteinExistence type="predicted"/>
<dbReference type="AlphaFoldDB" id="W0RD71"/>
<keyword evidence="1" id="KW-0812">Transmembrane</keyword>
<dbReference type="KEGG" id="gba:J421_1184"/>
<dbReference type="STRING" id="861299.J421_1184"/>
<evidence type="ECO:0000256" key="1">
    <source>
        <dbReference type="SAM" id="Phobius"/>
    </source>
</evidence>
<keyword evidence="1" id="KW-0472">Membrane</keyword>
<sequence>MTLAETLVVLGVLHGAVGRAMRARGDATWRLRDTALVSPLLLVGLFLCFASLNHGMLRYALDVERGHGGGTHLAGAVVVAAVGLVAAWFGARAVGKLY</sequence>
<dbReference type="EMBL" id="CP007128">
    <property type="protein sequence ID" value="AHG88721.1"/>
    <property type="molecule type" value="Genomic_DNA"/>
</dbReference>
<gene>
    <name evidence="2" type="ORF">J421_1184</name>
</gene>